<dbReference type="PROSITE" id="PS51257">
    <property type="entry name" value="PROKAR_LIPOPROTEIN"/>
    <property type="match status" value="1"/>
</dbReference>
<feature type="compositionally biased region" description="Gly residues" evidence="1">
    <location>
        <begin position="75"/>
        <end position="84"/>
    </location>
</feature>
<evidence type="ECO:0000313" key="3">
    <source>
        <dbReference type="Proteomes" id="UP000542813"/>
    </source>
</evidence>
<dbReference type="RefSeq" id="WP_184826923.1">
    <property type="nucleotide sequence ID" value="NZ_JACHMM010000001.1"/>
</dbReference>
<feature type="region of interest" description="Disordered" evidence="1">
    <location>
        <begin position="26"/>
        <end position="85"/>
    </location>
</feature>
<name>A0A7W9LNW2_9ACTN</name>
<dbReference type="Proteomes" id="UP000542813">
    <property type="component" value="Unassembled WGS sequence"/>
</dbReference>
<sequence length="190" mass="19248">MTISRTTALLGVAAVLLLSGCGDDDGGAEVASAGGTAAAADPTEESELSQDEQALAFAECLRENGLDVPDPEPGQRGGFGGLGALGEDVDEETFQAAMDACRDLAPTFDRGEDLTPEQQEQLLELTECLREQGIDVPDPGAGGFGGGGGGGGGGLGDIDRDALDAAREACRDILDLQPPSERSGQPEADT</sequence>
<keyword evidence="3" id="KW-1185">Reference proteome</keyword>
<dbReference type="AlphaFoldDB" id="A0A7W9LNW2"/>
<feature type="compositionally biased region" description="Low complexity" evidence="1">
    <location>
        <begin position="28"/>
        <end position="40"/>
    </location>
</feature>
<feature type="region of interest" description="Disordered" evidence="1">
    <location>
        <begin position="133"/>
        <end position="160"/>
    </location>
</feature>
<evidence type="ECO:0000313" key="2">
    <source>
        <dbReference type="EMBL" id="MBB5790679.1"/>
    </source>
</evidence>
<gene>
    <name evidence="2" type="ORF">HD601_005254</name>
</gene>
<organism evidence="2 3">
    <name type="scientific">Jiangella mangrovi</name>
    <dbReference type="NCBI Taxonomy" id="1524084"/>
    <lineage>
        <taxon>Bacteria</taxon>
        <taxon>Bacillati</taxon>
        <taxon>Actinomycetota</taxon>
        <taxon>Actinomycetes</taxon>
        <taxon>Jiangellales</taxon>
        <taxon>Jiangellaceae</taxon>
        <taxon>Jiangella</taxon>
    </lineage>
</organism>
<proteinExistence type="predicted"/>
<comment type="caution">
    <text evidence="2">The sequence shown here is derived from an EMBL/GenBank/DDBJ whole genome shotgun (WGS) entry which is preliminary data.</text>
</comment>
<feature type="compositionally biased region" description="Gly residues" evidence="1">
    <location>
        <begin position="140"/>
        <end position="156"/>
    </location>
</feature>
<dbReference type="EMBL" id="JACHMM010000001">
    <property type="protein sequence ID" value="MBB5790679.1"/>
    <property type="molecule type" value="Genomic_DNA"/>
</dbReference>
<evidence type="ECO:0000256" key="1">
    <source>
        <dbReference type="SAM" id="MobiDB-lite"/>
    </source>
</evidence>
<protein>
    <submittedName>
        <fullName evidence="2">Uncharacterized protein</fullName>
    </submittedName>
</protein>
<reference evidence="2 3" key="1">
    <citation type="submission" date="2020-08" db="EMBL/GenBank/DDBJ databases">
        <title>Sequencing the genomes of 1000 actinobacteria strains.</title>
        <authorList>
            <person name="Klenk H.-P."/>
        </authorList>
    </citation>
    <scope>NUCLEOTIDE SEQUENCE [LARGE SCALE GENOMIC DNA]</scope>
    <source>
        <strain evidence="2 3">DSM 102122</strain>
    </source>
</reference>
<accession>A0A7W9LNW2</accession>